<comment type="caution">
    <text evidence="2">The sequence shown here is derived from an EMBL/GenBank/DDBJ whole genome shotgun (WGS) entry which is preliminary data.</text>
</comment>
<proteinExistence type="predicted"/>
<evidence type="ECO:0000313" key="3">
    <source>
        <dbReference type="Proteomes" id="UP000321901"/>
    </source>
</evidence>
<evidence type="ECO:0000259" key="1">
    <source>
        <dbReference type="Pfam" id="PF13480"/>
    </source>
</evidence>
<gene>
    <name evidence="2" type="ORF">SLU01_15720</name>
</gene>
<dbReference type="InterPro" id="IPR016181">
    <property type="entry name" value="Acyl_CoA_acyltransferase"/>
</dbReference>
<accession>A0A511Z763</accession>
<protein>
    <recommendedName>
        <fullName evidence="1">BioF2-like acetyltransferase domain-containing protein</fullName>
    </recommendedName>
</protein>
<dbReference type="Proteomes" id="UP000321901">
    <property type="component" value="Unassembled WGS sequence"/>
</dbReference>
<dbReference type="InterPro" id="IPR038740">
    <property type="entry name" value="BioF2-like_GNAT_dom"/>
</dbReference>
<reference evidence="2 3" key="1">
    <citation type="submission" date="2019-07" db="EMBL/GenBank/DDBJ databases">
        <title>Whole genome shotgun sequence of Sporosarcina luteola NBRC 105378.</title>
        <authorList>
            <person name="Hosoyama A."/>
            <person name="Uohara A."/>
            <person name="Ohji S."/>
            <person name="Ichikawa N."/>
        </authorList>
    </citation>
    <scope>NUCLEOTIDE SEQUENCE [LARGE SCALE GENOMIC DNA]</scope>
    <source>
        <strain evidence="2 3">NBRC 105378</strain>
    </source>
</reference>
<feature type="domain" description="BioF2-like acetyltransferase" evidence="1">
    <location>
        <begin position="170"/>
        <end position="312"/>
    </location>
</feature>
<dbReference type="OrthoDB" id="9808976at2"/>
<evidence type="ECO:0000313" key="2">
    <source>
        <dbReference type="EMBL" id="GEN83260.1"/>
    </source>
</evidence>
<organism evidence="2 3">
    <name type="scientific">Sporosarcina luteola</name>
    <dbReference type="NCBI Taxonomy" id="582850"/>
    <lineage>
        <taxon>Bacteria</taxon>
        <taxon>Bacillati</taxon>
        <taxon>Bacillota</taxon>
        <taxon>Bacilli</taxon>
        <taxon>Bacillales</taxon>
        <taxon>Caryophanaceae</taxon>
        <taxon>Sporosarcina</taxon>
    </lineage>
</organism>
<name>A0A511Z763_9BACL</name>
<dbReference type="AlphaFoldDB" id="A0A511Z763"/>
<keyword evidence="3" id="KW-1185">Reference proteome</keyword>
<dbReference type="Pfam" id="PF13480">
    <property type="entry name" value="Acetyltransf_6"/>
    <property type="match status" value="1"/>
</dbReference>
<dbReference type="EMBL" id="BJYL01000020">
    <property type="protein sequence ID" value="GEN83260.1"/>
    <property type="molecule type" value="Genomic_DNA"/>
</dbReference>
<sequence length="564" mass="66700">MNLVTITSINQLKDFRNDWSIILESTNNTNPFIEFEWLYEWWNYLGEGKNIEIIAVQKNDRFVAFFPFMYTKKGFTYEYNFMALGQANYMDVIAYSFVLDSAIELVFDYLHHTRKRVLFNLHGLLESSNTPKSLEAYLKKRKIEKRSYRIVTPFVDLKTIHLEDYMKERKTLHGLDRRQKRLRSLGTVRLATSHPEEMDIIFYLHNKRWEKKNDTSGFTSQEKRQFFRQLAENESGAMRVQIESLYLEDRLIAFTYGFKCRGRYMGYVLGHDDAFDYFSPGRILVKEKIKKSVESSSSIDILDMSIGYEPYKFEWNTDLDYTIRMVFSSNSIQAKSRRNIIWWKEWLLSGIKKRRSAVLFRRNTVGKIKYLVRNLRSTKTVGKLKPDVLRTINRLRKFFYERKKHLVLKMDLHTNGLIVTNETFTPITIEKVFSDIDFKDEAMKEIGKRLYRGFIGYSSAEKLSFDTICWINQKVIRIDGISYLEQLRNGTIYIEGWDCDNILDICASVKQDVKAKSVIINLEKSNEKTLRSLESKGFIIDKEIYNRTYFGFKKSAIINGGKRI</sequence>
<dbReference type="SUPFAM" id="SSF55729">
    <property type="entry name" value="Acyl-CoA N-acyltransferases (Nat)"/>
    <property type="match status" value="1"/>
</dbReference>
<dbReference type="RefSeq" id="WP_147057000.1">
    <property type="nucleotide sequence ID" value="NZ_BJYL01000020.1"/>
</dbReference>